<sequence>MFRTLFLMLVLLAGLIAGPYLSGKQGYVLIETGSYSIEMSITTLVIFFVIVLAMIYGIEWIITRFYRLSNSTYGWFSRRKRLKAQKQTLEGLMRMNEGDYSKAEKLIGKNAKHSDEPVLNFIKAAEAAQQRGDEFSANRYLIEATELAGTDSLIVEIARTRILLQQKKLPAARSSVDSLLVMAHKNKEVLKLAVDIYLQSKAYQALDKILDQVESVGLYNNENFTQLQRQVEDGLLDEKMNEESVDGLLEWWENQPRKRQNDLYVKTGLITRLIDSNDHESAYELTLEALKKLDDSNPLAKALYTQITRLQPTDNGKLLKLVEKRAKQAQGDQRCFIHRALGYLYVRNNEFGKAGNVFKTILENHKQQLETNDATMAAYVFEQNGDHALAKQVREENLKSVMSVQALQVTKDEKTEQNSTALLENK</sequence>
<dbReference type="Gene3D" id="1.25.40.10">
    <property type="entry name" value="Tetratricopeptide repeat domain"/>
    <property type="match status" value="1"/>
</dbReference>
<evidence type="ECO:0000256" key="3">
    <source>
        <dbReference type="ARBA" id="ARBA00004744"/>
    </source>
</evidence>
<dbReference type="EMBL" id="UFSB01000001">
    <property type="protein sequence ID" value="SUU37616.1"/>
    <property type="molecule type" value="Genomic_DNA"/>
</dbReference>
<dbReference type="UniPathway" id="UPA00252"/>
<comment type="function">
    <text evidence="1">Involved in a late step of protoheme IX synthesis.</text>
</comment>
<feature type="domain" description="HemY N-terminal" evidence="11">
    <location>
        <begin position="26"/>
        <end position="132"/>
    </location>
</feature>
<dbReference type="InterPro" id="IPR011990">
    <property type="entry name" value="TPR-like_helical_dom_sf"/>
</dbReference>
<evidence type="ECO:0000256" key="2">
    <source>
        <dbReference type="ARBA" id="ARBA00004429"/>
    </source>
</evidence>
<keyword evidence="14" id="KW-1185">Reference proteome</keyword>
<dbReference type="GO" id="GO:0005886">
    <property type="term" value="C:plasma membrane"/>
    <property type="evidence" value="ECO:0007669"/>
    <property type="project" value="UniProtKB-SubCell"/>
</dbReference>
<dbReference type="GO" id="GO:0042168">
    <property type="term" value="P:heme metabolic process"/>
    <property type="evidence" value="ECO:0007669"/>
    <property type="project" value="InterPro"/>
</dbReference>
<keyword evidence="9" id="KW-0627">Porphyrin biosynthesis</keyword>
<evidence type="ECO:0000313" key="14">
    <source>
        <dbReference type="Proteomes" id="UP000215738"/>
    </source>
</evidence>
<comment type="pathway">
    <text evidence="3">Porphyrin-containing compound metabolism; protoheme biosynthesis.</text>
</comment>
<keyword evidence="5" id="KW-0997">Cell inner membrane</keyword>
<dbReference type="Pfam" id="PF07219">
    <property type="entry name" value="HemY_N"/>
    <property type="match status" value="1"/>
</dbReference>
<protein>
    <submittedName>
        <fullName evidence="13">HemY protein</fullName>
    </submittedName>
    <submittedName>
        <fullName evidence="12">Heme biosynthesis protein HemY</fullName>
    </submittedName>
</protein>
<dbReference type="FunCoup" id="A0A263HCM7">
    <property type="interactions" value="113"/>
</dbReference>
<dbReference type="SUPFAM" id="SSF81901">
    <property type="entry name" value="HCP-like"/>
    <property type="match status" value="1"/>
</dbReference>
<reference evidence="12 14" key="1">
    <citation type="submission" date="2017-07" db="EMBL/GenBank/DDBJ databases">
        <title>Virulence factors identified in Actinobacillus seminis.</title>
        <authorList>
            <person name="Negrete-Abascal E."/>
            <person name="Vaca-Pacheco S."/>
            <person name="Montes-Garcia F."/>
            <person name="Leyto-Gil A.M."/>
            <person name="Fragoso-Garcia E."/>
            <person name="Carvente-Garcia R."/>
            <person name="Perez-Agueros S."/>
            <person name="Castelan-Sanchez H.G."/>
            <person name="Garcia-Molina A."/>
            <person name="Villamar T.E."/>
            <person name="Vazquez-Cruz C."/>
        </authorList>
    </citation>
    <scope>NUCLEOTIDE SEQUENCE [LARGE SCALE GENOMIC DNA]</scope>
    <source>
        <strain evidence="12 14">ATCC 15768</strain>
    </source>
</reference>
<keyword evidence="4" id="KW-1003">Cell membrane</keyword>
<dbReference type="InParanoid" id="A0A263HCM7"/>
<evidence type="ECO:0000256" key="9">
    <source>
        <dbReference type="ARBA" id="ARBA00023244"/>
    </source>
</evidence>
<comment type="subcellular location">
    <subcellularLocation>
        <location evidence="2">Cell inner membrane</location>
        <topology evidence="2">Multi-pass membrane protein</topology>
    </subcellularLocation>
</comment>
<evidence type="ECO:0000313" key="12">
    <source>
        <dbReference type="EMBL" id="OZN24246.1"/>
    </source>
</evidence>
<dbReference type="GO" id="GO:0006779">
    <property type="term" value="P:porphyrin-containing compound biosynthetic process"/>
    <property type="evidence" value="ECO:0007669"/>
    <property type="project" value="UniProtKB-KW"/>
</dbReference>
<evidence type="ECO:0000256" key="8">
    <source>
        <dbReference type="ARBA" id="ARBA00023136"/>
    </source>
</evidence>
<dbReference type="InterPro" id="IPR005254">
    <property type="entry name" value="Heme_biosyn_assoc_TPR_pro"/>
</dbReference>
<keyword evidence="7 10" id="KW-1133">Transmembrane helix</keyword>
<accession>A0A263HCM7</accession>
<dbReference type="InterPro" id="IPR010817">
    <property type="entry name" value="HemY_N"/>
</dbReference>
<evidence type="ECO:0000256" key="10">
    <source>
        <dbReference type="SAM" id="Phobius"/>
    </source>
</evidence>
<dbReference type="NCBIfam" id="TIGR00540">
    <property type="entry name" value="TPR_hemY_coli"/>
    <property type="match status" value="1"/>
</dbReference>
<gene>
    <name evidence="13" type="primary">hemY</name>
    <name evidence="12" type="ORF">CFY87_09960</name>
    <name evidence="13" type="ORF">NCTC10851_01639</name>
</gene>
<keyword evidence="8 10" id="KW-0472">Membrane</keyword>
<dbReference type="Proteomes" id="UP000254507">
    <property type="component" value="Unassembled WGS sequence"/>
</dbReference>
<name>A0A263HCM7_9PAST</name>
<proteinExistence type="predicted"/>
<dbReference type="OrthoDB" id="7067577at2"/>
<evidence type="ECO:0000313" key="15">
    <source>
        <dbReference type="Proteomes" id="UP000254507"/>
    </source>
</evidence>
<keyword evidence="6 10" id="KW-0812">Transmembrane</keyword>
<evidence type="ECO:0000256" key="1">
    <source>
        <dbReference type="ARBA" id="ARBA00002962"/>
    </source>
</evidence>
<evidence type="ECO:0000256" key="5">
    <source>
        <dbReference type="ARBA" id="ARBA00022519"/>
    </source>
</evidence>
<feature type="transmembrane region" description="Helical" evidence="10">
    <location>
        <begin position="39"/>
        <end position="62"/>
    </location>
</feature>
<dbReference type="Proteomes" id="UP000215738">
    <property type="component" value="Unassembled WGS sequence"/>
</dbReference>
<evidence type="ECO:0000256" key="6">
    <source>
        <dbReference type="ARBA" id="ARBA00022692"/>
    </source>
</evidence>
<organism evidence="13 15">
    <name type="scientific">Actinobacillus seminis</name>
    <dbReference type="NCBI Taxonomy" id="722"/>
    <lineage>
        <taxon>Bacteria</taxon>
        <taxon>Pseudomonadati</taxon>
        <taxon>Pseudomonadota</taxon>
        <taxon>Gammaproteobacteria</taxon>
        <taxon>Pasteurellales</taxon>
        <taxon>Pasteurellaceae</taxon>
        <taxon>Actinobacillus</taxon>
    </lineage>
</organism>
<evidence type="ECO:0000313" key="13">
    <source>
        <dbReference type="EMBL" id="SUU37616.1"/>
    </source>
</evidence>
<dbReference type="RefSeq" id="WP_094947289.1">
    <property type="nucleotide sequence ID" value="NZ_JBMHIA010000017.1"/>
</dbReference>
<evidence type="ECO:0000259" key="11">
    <source>
        <dbReference type="Pfam" id="PF07219"/>
    </source>
</evidence>
<evidence type="ECO:0000256" key="7">
    <source>
        <dbReference type="ARBA" id="ARBA00022989"/>
    </source>
</evidence>
<dbReference type="AlphaFoldDB" id="A0A263HCM7"/>
<evidence type="ECO:0000256" key="4">
    <source>
        <dbReference type="ARBA" id="ARBA00022475"/>
    </source>
</evidence>
<dbReference type="EMBL" id="NLFK01000011">
    <property type="protein sequence ID" value="OZN24246.1"/>
    <property type="molecule type" value="Genomic_DNA"/>
</dbReference>
<reference evidence="13 15" key="2">
    <citation type="submission" date="2018-06" db="EMBL/GenBank/DDBJ databases">
        <authorList>
            <consortium name="Pathogen Informatics"/>
            <person name="Doyle S."/>
        </authorList>
    </citation>
    <scope>NUCLEOTIDE SEQUENCE [LARGE SCALE GENOMIC DNA]</scope>
    <source>
        <strain evidence="13 15">NCTC10851</strain>
    </source>
</reference>